<name>A2DPH3_TRIV3</name>
<dbReference type="Proteomes" id="UP000001542">
    <property type="component" value="Unassembled WGS sequence"/>
</dbReference>
<keyword evidence="1" id="KW-0175">Coiled coil</keyword>
<dbReference type="AlphaFoldDB" id="A2DPH3"/>
<evidence type="ECO:0000313" key="3">
    <source>
        <dbReference type="Proteomes" id="UP000001542"/>
    </source>
</evidence>
<dbReference type="VEuPathDB" id="TrichDB:TVAGG3_0680560"/>
<reference evidence="2" key="1">
    <citation type="submission" date="2006-10" db="EMBL/GenBank/DDBJ databases">
        <authorList>
            <person name="Amadeo P."/>
            <person name="Zhao Q."/>
            <person name="Wortman J."/>
            <person name="Fraser-Liggett C."/>
            <person name="Carlton J."/>
        </authorList>
    </citation>
    <scope>NUCLEOTIDE SEQUENCE</scope>
    <source>
        <strain evidence="2">G3</strain>
    </source>
</reference>
<protein>
    <submittedName>
        <fullName evidence="2">Uncharacterized protein</fullName>
    </submittedName>
</protein>
<feature type="coiled-coil region" evidence="1">
    <location>
        <begin position="137"/>
        <end position="206"/>
    </location>
</feature>
<dbReference type="SMR" id="A2DPH3"/>
<dbReference type="RefSeq" id="XP_001329852.1">
    <property type="nucleotide sequence ID" value="XM_001329817.1"/>
</dbReference>
<accession>A2DPH3</accession>
<feature type="coiled-coil region" evidence="1">
    <location>
        <begin position="277"/>
        <end position="314"/>
    </location>
</feature>
<reference evidence="2" key="2">
    <citation type="journal article" date="2007" name="Science">
        <title>Draft genome sequence of the sexually transmitted pathogen Trichomonas vaginalis.</title>
        <authorList>
            <person name="Carlton J.M."/>
            <person name="Hirt R.P."/>
            <person name="Silva J.C."/>
            <person name="Delcher A.L."/>
            <person name="Schatz M."/>
            <person name="Zhao Q."/>
            <person name="Wortman J.R."/>
            <person name="Bidwell S.L."/>
            <person name="Alsmark U.C.M."/>
            <person name="Besteiro S."/>
            <person name="Sicheritz-Ponten T."/>
            <person name="Noel C.J."/>
            <person name="Dacks J.B."/>
            <person name="Foster P.G."/>
            <person name="Simillion C."/>
            <person name="Van de Peer Y."/>
            <person name="Miranda-Saavedra D."/>
            <person name="Barton G.J."/>
            <person name="Westrop G.D."/>
            <person name="Mueller S."/>
            <person name="Dessi D."/>
            <person name="Fiori P.L."/>
            <person name="Ren Q."/>
            <person name="Paulsen I."/>
            <person name="Zhang H."/>
            <person name="Bastida-Corcuera F.D."/>
            <person name="Simoes-Barbosa A."/>
            <person name="Brown M.T."/>
            <person name="Hayes R.D."/>
            <person name="Mukherjee M."/>
            <person name="Okumura C.Y."/>
            <person name="Schneider R."/>
            <person name="Smith A.J."/>
            <person name="Vanacova S."/>
            <person name="Villalvazo M."/>
            <person name="Haas B.J."/>
            <person name="Pertea M."/>
            <person name="Feldblyum T.V."/>
            <person name="Utterback T.R."/>
            <person name="Shu C.L."/>
            <person name="Osoegawa K."/>
            <person name="de Jong P.J."/>
            <person name="Hrdy I."/>
            <person name="Horvathova L."/>
            <person name="Zubacova Z."/>
            <person name="Dolezal P."/>
            <person name="Malik S.B."/>
            <person name="Logsdon J.M. Jr."/>
            <person name="Henze K."/>
            <person name="Gupta A."/>
            <person name="Wang C.C."/>
            <person name="Dunne R.L."/>
            <person name="Upcroft J.A."/>
            <person name="Upcroft P."/>
            <person name="White O."/>
            <person name="Salzberg S.L."/>
            <person name="Tang P."/>
            <person name="Chiu C.-H."/>
            <person name="Lee Y.-S."/>
            <person name="Embley T.M."/>
            <person name="Coombs G.H."/>
            <person name="Mottram J.C."/>
            <person name="Tachezy J."/>
            <person name="Fraser-Liggett C.M."/>
            <person name="Johnson P.J."/>
        </authorList>
    </citation>
    <scope>NUCLEOTIDE SEQUENCE [LARGE SCALE GENOMIC DNA]</scope>
    <source>
        <strain evidence="2">G3</strain>
    </source>
</reference>
<keyword evidence="3" id="KW-1185">Reference proteome</keyword>
<evidence type="ECO:0000256" key="1">
    <source>
        <dbReference type="SAM" id="Coils"/>
    </source>
</evidence>
<dbReference type="VEuPathDB" id="TrichDB:TVAG_170310"/>
<gene>
    <name evidence="2" type="ORF">TVAG_170310</name>
</gene>
<dbReference type="InParanoid" id="A2DPH3"/>
<dbReference type="PANTHER" id="PTHR47026:SF2">
    <property type="entry name" value="FLAGELLAR ASSOCIATED PROTEIN"/>
    <property type="match status" value="1"/>
</dbReference>
<evidence type="ECO:0000313" key="2">
    <source>
        <dbReference type="EMBL" id="EAY17717.1"/>
    </source>
</evidence>
<dbReference type="KEGG" id="tva:4775735"/>
<dbReference type="EMBL" id="DS113227">
    <property type="protein sequence ID" value="EAY17717.1"/>
    <property type="molecule type" value="Genomic_DNA"/>
</dbReference>
<dbReference type="PANTHER" id="PTHR47026">
    <property type="entry name" value="PIGMENTOSA GTPASE REGULATOR-LIKE PROTEIN, PUTATIVE-RELATED"/>
    <property type="match status" value="1"/>
</dbReference>
<proteinExistence type="predicted"/>
<organism evidence="2 3">
    <name type="scientific">Trichomonas vaginalis (strain ATCC PRA-98 / G3)</name>
    <dbReference type="NCBI Taxonomy" id="412133"/>
    <lineage>
        <taxon>Eukaryota</taxon>
        <taxon>Metamonada</taxon>
        <taxon>Parabasalia</taxon>
        <taxon>Trichomonadida</taxon>
        <taxon>Trichomonadidae</taxon>
        <taxon>Trichomonas</taxon>
    </lineage>
</organism>
<sequence>MENQANTQSSQVSQVFQTQREVYNIRVPQNPYTPRPPISYRKQEPIVNSNTDTRIESAHAPRRINYATILQQRKRNPANDILIHEKSNDIQRITTQVLMGDQIDEMDPQLLGLVALNLQNRRKHLETKGQFKDSIHVQQCIDKVREAQLEANKLAAQRYALIDIDLRKSFTDTDSTINEHVYEADLAKLDVRYKKLEEELKNRQLKELEEHDLEWNSEAKTRQYSHLSSNLQNLRDMHTKLVKAKRYEEANIVENEANIKEDAEMRANMAKRDSDYQRSYDQLLEKHRKEIEQLKEAKQSKVNLLTRKSEINDQIIENRRRMLRFNEDIAMDKEKLWKLRHRTDRYNIPVADLQGASSEHKGITQVPKCKMLKLPPLVTKSMTGY</sequence>